<keyword evidence="5" id="KW-1185">Reference proteome</keyword>
<accession>A0A3Q3IN07</accession>
<keyword evidence="1 2" id="KW-0808">Transferase</keyword>
<evidence type="ECO:0000256" key="2">
    <source>
        <dbReference type="RuleBase" id="RU003750"/>
    </source>
</evidence>
<evidence type="ECO:0000256" key="3">
    <source>
        <dbReference type="SAM" id="Phobius"/>
    </source>
</evidence>
<dbReference type="GO" id="GO:0016020">
    <property type="term" value="C:membrane"/>
    <property type="evidence" value="ECO:0007669"/>
    <property type="project" value="InterPro"/>
</dbReference>
<comment type="similarity">
    <text evidence="2">Belongs to the CDP-alcohol phosphatidyltransferase class-I family.</text>
</comment>
<reference evidence="4" key="2">
    <citation type="submission" date="2025-09" db="UniProtKB">
        <authorList>
            <consortium name="Ensembl"/>
        </authorList>
    </citation>
    <scope>IDENTIFICATION</scope>
</reference>
<keyword evidence="3" id="KW-0812">Transmembrane</keyword>
<dbReference type="AlphaFoldDB" id="A0A3Q3IN07"/>
<dbReference type="PROSITE" id="PS00379">
    <property type="entry name" value="CDP_ALCOHOL_P_TRANSF"/>
    <property type="match status" value="1"/>
</dbReference>
<feature type="transmembrane region" description="Helical" evidence="3">
    <location>
        <begin position="73"/>
        <end position="94"/>
    </location>
</feature>
<sequence>DCHRTVICKLRHLHAACWLVLIGYLLDLADGAVARQLDACSALGAKLDEFADFTNFGIATSLLLRTPDLLDNILIYSSVIAVAMILFMISQTFYPHDRVLESQAWKKVVYAGGYLLWDTSSQVSGHIWFFSLTRSCKGLRSCDIHLVMDYKVNNH</sequence>
<evidence type="ECO:0000256" key="1">
    <source>
        <dbReference type="ARBA" id="ARBA00022679"/>
    </source>
</evidence>
<keyword evidence="3" id="KW-1133">Transmembrane helix</keyword>
<proteinExistence type="inferred from homology"/>
<evidence type="ECO:0000313" key="5">
    <source>
        <dbReference type="Proteomes" id="UP000261600"/>
    </source>
</evidence>
<dbReference type="GO" id="GO:0016780">
    <property type="term" value="F:phosphotransferase activity, for other substituted phosphate groups"/>
    <property type="evidence" value="ECO:0007669"/>
    <property type="project" value="InterPro"/>
</dbReference>
<dbReference type="Ensembl" id="ENSMALT00000001842.1">
    <property type="protein sequence ID" value="ENSMALP00000001791.1"/>
    <property type="gene ID" value="ENSMALG00000001315.1"/>
</dbReference>
<dbReference type="Proteomes" id="UP000261600">
    <property type="component" value="Unplaced"/>
</dbReference>
<dbReference type="InterPro" id="IPR048254">
    <property type="entry name" value="CDP_ALCOHOL_P_TRANSF_CS"/>
</dbReference>
<dbReference type="GO" id="GO:0008654">
    <property type="term" value="P:phospholipid biosynthetic process"/>
    <property type="evidence" value="ECO:0007669"/>
    <property type="project" value="InterPro"/>
</dbReference>
<keyword evidence="3" id="KW-0472">Membrane</keyword>
<evidence type="ECO:0000313" key="4">
    <source>
        <dbReference type="Ensembl" id="ENSMALP00000001791.1"/>
    </source>
</evidence>
<dbReference type="InterPro" id="IPR043130">
    <property type="entry name" value="CDP-OH_PTrfase_TM_dom"/>
</dbReference>
<dbReference type="Gene3D" id="1.20.120.1760">
    <property type="match status" value="1"/>
</dbReference>
<dbReference type="InterPro" id="IPR000462">
    <property type="entry name" value="CDP-OH_P_trans"/>
</dbReference>
<reference evidence="4" key="1">
    <citation type="submission" date="2025-08" db="UniProtKB">
        <authorList>
            <consortium name="Ensembl"/>
        </authorList>
    </citation>
    <scope>IDENTIFICATION</scope>
</reference>
<organism evidence="4 5">
    <name type="scientific">Monopterus albus</name>
    <name type="common">Swamp eel</name>
    <dbReference type="NCBI Taxonomy" id="43700"/>
    <lineage>
        <taxon>Eukaryota</taxon>
        <taxon>Metazoa</taxon>
        <taxon>Chordata</taxon>
        <taxon>Craniata</taxon>
        <taxon>Vertebrata</taxon>
        <taxon>Euteleostomi</taxon>
        <taxon>Actinopterygii</taxon>
        <taxon>Neopterygii</taxon>
        <taxon>Teleostei</taxon>
        <taxon>Neoteleostei</taxon>
        <taxon>Acanthomorphata</taxon>
        <taxon>Anabantaria</taxon>
        <taxon>Synbranchiformes</taxon>
        <taxon>Synbranchidae</taxon>
        <taxon>Monopterus</taxon>
    </lineage>
</organism>
<protein>
    <submittedName>
        <fullName evidence="4">Uncharacterized protein</fullName>
    </submittedName>
</protein>
<name>A0A3Q3IN07_MONAL</name>
<dbReference type="Pfam" id="PF01066">
    <property type="entry name" value="CDP-OH_P_transf"/>
    <property type="match status" value="1"/>
</dbReference>